<dbReference type="Proteomes" id="UP000265566">
    <property type="component" value="Chromosome 2"/>
</dbReference>
<name>A0A396J6T1_MEDTR</name>
<dbReference type="AlphaFoldDB" id="A0A396J6T1"/>
<evidence type="ECO:0000313" key="1">
    <source>
        <dbReference type="EMBL" id="RHN72594.1"/>
    </source>
</evidence>
<gene>
    <name evidence="1" type="ORF">MtrunA17_Chr2g0289381</name>
</gene>
<sequence length="52" mass="5865">MQMNDGIEEHNPPKKNTRELSIALILPTKTGETSTTHLPFFTGLARLSRHFS</sequence>
<organism evidence="1">
    <name type="scientific">Medicago truncatula</name>
    <name type="common">Barrel medic</name>
    <name type="synonym">Medicago tribuloides</name>
    <dbReference type="NCBI Taxonomy" id="3880"/>
    <lineage>
        <taxon>Eukaryota</taxon>
        <taxon>Viridiplantae</taxon>
        <taxon>Streptophyta</taxon>
        <taxon>Embryophyta</taxon>
        <taxon>Tracheophyta</taxon>
        <taxon>Spermatophyta</taxon>
        <taxon>Magnoliopsida</taxon>
        <taxon>eudicotyledons</taxon>
        <taxon>Gunneridae</taxon>
        <taxon>Pentapetalae</taxon>
        <taxon>rosids</taxon>
        <taxon>fabids</taxon>
        <taxon>Fabales</taxon>
        <taxon>Fabaceae</taxon>
        <taxon>Papilionoideae</taxon>
        <taxon>50 kb inversion clade</taxon>
        <taxon>NPAAA clade</taxon>
        <taxon>Hologalegina</taxon>
        <taxon>IRL clade</taxon>
        <taxon>Trifolieae</taxon>
        <taxon>Medicago</taxon>
    </lineage>
</organism>
<dbReference type="Gramene" id="rna8323">
    <property type="protein sequence ID" value="RHN72594.1"/>
    <property type="gene ID" value="gene8323"/>
</dbReference>
<protein>
    <submittedName>
        <fullName evidence="1">Uncharacterized protein</fullName>
    </submittedName>
</protein>
<accession>A0A396J6T1</accession>
<proteinExistence type="predicted"/>
<reference evidence="1" key="1">
    <citation type="journal article" date="2018" name="Nat. Plants">
        <title>Whole-genome landscape of Medicago truncatula symbiotic genes.</title>
        <authorList>
            <person name="Pecrix Y."/>
            <person name="Gamas P."/>
            <person name="Carrere S."/>
        </authorList>
    </citation>
    <scope>NUCLEOTIDE SEQUENCE</scope>
    <source>
        <tissue evidence="1">Leaves</tissue>
    </source>
</reference>
<comment type="caution">
    <text evidence="1">The sequence shown here is derived from an EMBL/GenBank/DDBJ whole genome shotgun (WGS) entry which is preliminary data.</text>
</comment>
<dbReference type="EMBL" id="PSQE01000002">
    <property type="protein sequence ID" value="RHN72594.1"/>
    <property type="molecule type" value="Genomic_DNA"/>
</dbReference>